<dbReference type="EMBL" id="CM056810">
    <property type="protein sequence ID" value="KAJ8643589.1"/>
    <property type="molecule type" value="Genomic_DNA"/>
</dbReference>
<proteinExistence type="predicted"/>
<evidence type="ECO:0000313" key="2">
    <source>
        <dbReference type="Proteomes" id="UP001234297"/>
    </source>
</evidence>
<keyword evidence="2" id="KW-1185">Reference proteome</keyword>
<protein>
    <submittedName>
        <fullName evidence="1">Uncharacterized protein</fullName>
    </submittedName>
</protein>
<gene>
    <name evidence="1" type="ORF">MRB53_005337</name>
</gene>
<reference evidence="1 2" key="1">
    <citation type="journal article" date="2022" name="Hortic Res">
        <title>A haplotype resolved chromosomal level avocado genome allows analysis of novel avocado genes.</title>
        <authorList>
            <person name="Nath O."/>
            <person name="Fletcher S.J."/>
            <person name="Hayward A."/>
            <person name="Shaw L.M."/>
            <person name="Masouleh A.K."/>
            <person name="Furtado A."/>
            <person name="Henry R.J."/>
            <person name="Mitter N."/>
        </authorList>
    </citation>
    <scope>NUCLEOTIDE SEQUENCE [LARGE SCALE GENOMIC DNA]</scope>
    <source>
        <strain evidence="2">cv. Hass</strain>
    </source>
</reference>
<sequence length="145" mass="16380">MSYGYTNLSRHFFHVLVIKYHQNCKDADISKEAAEIQDYIETLTHVPNASIEDLFQRKYALSVIVGVGLLIFQQFGGINGIGFYASETFVSAGFGRIGRLVLRIAMSRDDVELVAINDLFIDAKYMARKHLLPNLVQIPLFIPKV</sequence>
<evidence type="ECO:0000313" key="1">
    <source>
        <dbReference type="EMBL" id="KAJ8643589.1"/>
    </source>
</evidence>
<organism evidence="1 2">
    <name type="scientific">Persea americana</name>
    <name type="common">Avocado</name>
    <dbReference type="NCBI Taxonomy" id="3435"/>
    <lineage>
        <taxon>Eukaryota</taxon>
        <taxon>Viridiplantae</taxon>
        <taxon>Streptophyta</taxon>
        <taxon>Embryophyta</taxon>
        <taxon>Tracheophyta</taxon>
        <taxon>Spermatophyta</taxon>
        <taxon>Magnoliopsida</taxon>
        <taxon>Magnoliidae</taxon>
        <taxon>Laurales</taxon>
        <taxon>Lauraceae</taxon>
        <taxon>Persea</taxon>
    </lineage>
</organism>
<comment type="caution">
    <text evidence="1">The sequence shown here is derived from an EMBL/GenBank/DDBJ whole genome shotgun (WGS) entry which is preliminary data.</text>
</comment>
<dbReference type="Proteomes" id="UP001234297">
    <property type="component" value="Chromosome 2"/>
</dbReference>
<name>A0ACC2ME28_PERAE</name>
<accession>A0ACC2ME28</accession>